<keyword evidence="3" id="KW-1185">Reference proteome</keyword>
<dbReference type="Proteomes" id="UP000626092">
    <property type="component" value="Unassembled WGS sequence"/>
</dbReference>
<feature type="transmembrane region" description="Helical" evidence="1">
    <location>
        <begin position="180"/>
        <end position="201"/>
    </location>
</feature>
<evidence type="ECO:0000256" key="1">
    <source>
        <dbReference type="SAM" id="Phobius"/>
    </source>
</evidence>
<keyword evidence="1" id="KW-0812">Transmembrane</keyword>
<reference evidence="2" key="1">
    <citation type="submission" date="2019-11" db="EMBL/GenBank/DDBJ databases">
        <authorList>
            <person name="Liu Y."/>
            <person name="Hou J."/>
            <person name="Li T.-Q."/>
            <person name="Guan C.-H."/>
            <person name="Wu X."/>
            <person name="Wu H.-Z."/>
            <person name="Ling F."/>
            <person name="Zhang R."/>
            <person name="Shi X.-G."/>
            <person name="Ren J.-P."/>
            <person name="Chen E.-F."/>
            <person name="Sun J.-M."/>
        </authorList>
    </citation>
    <scope>NUCLEOTIDE SEQUENCE</scope>
    <source>
        <strain evidence="2">Adult_tree_wgs_1</strain>
        <tissue evidence="2">Leaves</tissue>
    </source>
</reference>
<name>A0A834GVG2_RHOSS</name>
<dbReference type="AlphaFoldDB" id="A0A834GVG2"/>
<organism evidence="2 3">
    <name type="scientific">Rhododendron simsii</name>
    <name type="common">Sims's rhododendron</name>
    <dbReference type="NCBI Taxonomy" id="118357"/>
    <lineage>
        <taxon>Eukaryota</taxon>
        <taxon>Viridiplantae</taxon>
        <taxon>Streptophyta</taxon>
        <taxon>Embryophyta</taxon>
        <taxon>Tracheophyta</taxon>
        <taxon>Spermatophyta</taxon>
        <taxon>Magnoliopsida</taxon>
        <taxon>eudicotyledons</taxon>
        <taxon>Gunneridae</taxon>
        <taxon>Pentapetalae</taxon>
        <taxon>asterids</taxon>
        <taxon>Ericales</taxon>
        <taxon>Ericaceae</taxon>
        <taxon>Ericoideae</taxon>
        <taxon>Rhodoreae</taxon>
        <taxon>Rhododendron</taxon>
    </lineage>
</organism>
<accession>A0A834GVG2</accession>
<evidence type="ECO:0000313" key="3">
    <source>
        <dbReference type="Proteomes" id="UP000626092"/>
    </source>
</evidence>
<sequence>MQDGYSSKCAIQNNQQAPLPKSAELITSAVGENTDEIENADETYDESSNSAHGLDSIVQDSVCPETVKDQAQTSVAHHSHRIHLVREQEEFGENAEGIKSPLLISNNGFRASQLEGINLQVVLNPSAARRITRSQQYEACDSNEGMEDEVDNYIFGSVGMVLGLFGFGRSRQGRCGYCGWGRALVGTQLGWCVLWLGYVWFSSVG</sequence>
<protein>
    <submittedName>
        <fullName evidence="2">Uncharacterized protein</fullName>
    </submittedName>
</protein>
<dbReference type="EMBL" id="WJXA01000006">
    <property type="protein sequence ID" value="KAF7140257.1"/>
    <property type="molecule type" value="Genomic_DNA"/>
</dbReference>
<comment type="caution">
    <text evidence="2">The sequence shown here is derived from an EMBL/GenBank/DDBJ whole genome shotgun (WGS) entry which is preliminary data.</text>
</comment>
<keyword evidence="1" id="KW-0472">Membrane</keyword>
<keyword evidence="1" id="KW-1133">Transmembrane helix</keyword>
<evidence type="ECO:0000313" key="2">
    <source>
        <dbReference type="EMBL" id="KAF7140257.1"/>
    </source>
</evidence>
<gene>
    <name evidence="2" type="ORF">RHSIM_Rhsim06G0131900</name>
</gene>
<proteinExistence type="predicted"/>